<comment type="caution">
    <text evidence="5">The sequence shown here is derived from an EMBL/GenBank/DDBJ whole genome shotgun (WGS) entry which is preliminary data.</text>
</comment>
<dbReference type="GO" id="GO:0016491">
    <property type="term" value="F:oxidoreductase activity"/>
    <property type="evidence" value="ECO:0007669"/>
    <property type="project" value="UniProtKB-KW"/>
</dbReference>
<dbReference type="PRINTS" id="PR00081">
    <property type="entry name" value="GDHRDH"/>
</dbReference>
<evidence type="ECO:0000313" key="6">
    <source>
        <dbReference type="Proteomes" id="UP000023152"/>
    </source>
</evidence>
<dbReference type="OrthoDB" id="6251714at2759"/>
<reference evidence="5 6" key="1">
    <citation type="journal article" date="2013" name="Curr. Biol.">
        <title>The Genome of the Foraminiferan Reticulomyxa filosa.</title>
        <authorList>
            <person name="Glockner G."/>
            <person name="Hulsmann N."/>
            <person name="Schleicher M."/>
            <person name="Noegel A.A."/>
            <person name="Eichinger L."/>
            <person name="Gallinger C."/>
            <person name="Pawlowski J."/>
            <person name="Sierra R."/>
            <person name="Euteneuer U."/>
            <person name="Pillet L."/>
            <person name="Moustafa A."/>
            <person name="Platzer M."/>
            <person name="Groth M."/>
            <person name="Szafranski K."/>
            <person name="Schliwa M."/>
        </authorList>
    </citation>
    <scope>NUCLEOTIDE SEQUENCE [LARGE SCALE GENOMIC DNA]</scope>
</reference>
<dbReference type="InterPro" id="IPR036291">
    <property type="entry name" value="NAD(P)-bd_dom_sf"/>
</dbReference>
<keyword evidence="6" id="KW-1185">Reference proteome</keyword>
<dbReference type="AlphaFoldDB" id="X6P1Y0"/>
<name>X6P1Y0_RETFI</name>
<evidence type="ECO:0000313" key="5">
    <source>
        <dbReference type="EMBL" id="ETO32550.1"/>
    </source>
</evidence>
<dbReference type="PANTHER" id="PTHR43391:SF14">
    <property type="entry name" value="DEHYDROGENASE_REDUCTASE SDR FAMILY PROTEIN 7-LIKE"/>
    <property type="match status" value="1"/>
</dbReference>
<evidence type="ECO:0000256" key="3">
    <source>
        <dbReference type="ARBA" id="ARBA00023002"/>
    </source>
</evidence>
<dbReference type="Proteomes" id="UP000023152">
    <property type="component" value="Unassembled WGS sequence"/>
</dbReference>
<evidence type="ECO:0000256" key="1">
    <source>
        <dbReference type="ARBA" id="ARBA00006484"/>
    </source>
</evidence>
<dbReference type="Gene3D" id="3.40.50.720">
    <property type="entry name" value="NAD(P)-binding Rossmann-like Domain"/>
    <property type="match status" value="1"/>
</dbReference>
<keyword evidence="3" id="KW-0560">Oxidoreductase</keyword>
<evidence type="ECO:0000256" key="4">
    <source>
        <dbReference type="RuleBase" id="RU000363"/>
    </source>
</evidence>
<dbReference type="OMA" id="AYTPSKF"/>
<comment type="similarity">
    <text evidence="1 4">Belongs to the short-chain dehydrogenases/reductases (SDR) family.</text>
</comment>
<protein>
    <submittedName>
        <fullName evidence="5">Short chain dehydrogenase</fullName>
    </submittedName>
</protein>
<accession>X6P1Y0</accession>
<dbReference type="Pfam" id="PF00106">
    <property type="entry name" value="adh_short"/>
    <property type="match status" value="1"/>
</dbReference>
<dbReference type="InterPro" id="IPR002347">
    <property type="entry name" value="SDR_fam"/>
</dbReference>
<sequence length="194" mass="21213">MSQKTGEKSEKSFIVITGASSGIGEACACRFNKEGYPLLLLDCKKGELEKKFGKMDNVMISEIDVSKYEDMCRAFEKAEKSFGSCCCLINNAGLALLGKMEDQELEEWEKMMKVNVCGVLHGIRCVLKNMKENKCGTIINISAESIDECFENSTMFCATKAAVNAISEGVRKEAAMCGVKVTTISPGLVEVKQT</sequence>
<dbReference type="PRINTS" id="PR00080">
    <property type="entry name" value="SDRFAMILY"/>
</dbReference>
<keyword evidence="2" id="KW-0521">NADP</keyword>
<evidence type="ECO:0000256" key="2">
    <source>
        <dbReference type="ARBA" id="ARBA00022857"/>
    </source>
</evidence>
<dbReference type="SUPFAM" id="SSF51735">
    <property type="entry name" value="NAD(P)-binding Rossmann-fold domains"/>
    <property type="match status" value="1"/>
</dbReference>
<gene>
    <name evidence="5" type="ORF">RFI_04567</name>
</gene>
<dbReference type="EMBL" id="ASPP01004105">
    <property type="protein sequence ID" value="ETO32550.1"/>
    <property type="molecule type" value="Genomic_DNA"/>
</dbReference>
<organism evidence="5 6">
    <name type="scientific">Reticulomyxa filosa</name>
    <dbReference type="NCBI Taxonomy" id="46433"/>
    <lineage>
        <taxon>Eukaryota</taxon>
        <taxon>Sar</taxon>
        <taxon>Rhizaria</taxon>
        <taxon>Retaria</taxon>
        <taxon>Foraminifera</taxon>
        <taxon>Monothalamids</taxon>
        <taxon>Reticulomyxidae</taxon>
        <taxon>Reticulomyxa</taxon>
    </lineage>
</organism>
<proteinExistence type="inferred from homology"/>
<dbReference type="PANTHER" id="PTHR43391">
    <property type="entry name" value="RETINOL DEHYDROGENASE-RELATED"/>
    <property type="match status" value="1"/>
</dbReference>